<dbReference type="Gene3D" id="3.40.220.10">
    <property type="entry name" value="Leucine Aminopeptidase, subunit E, domain 1"/>
    <property type="match status" value="1"/>
</dbReference>
<dbReference type="Proteomes" id="UP000824109">
    <property type="component" value="Unassembled WGS sequence"/>
</dbReference>
<evidence type="ECO:0000313" key="2">
    <source>
        <dbReference type="EMBL" id="HIU56730.1"/>
    </source>
</evidence>
<dbReference type="CDD" id="cd02908">
    <property type="entry name" value="Macro_OAADPr_deacetylase"/>
    <property type="match status" value="1"/>
</dbReference>
<dbReference type="PROSITE" id="PS51154">
    <property type="entry name" value="MACRO"/>
    <property type="match status" value="1"/>
</dbReference>
<dbReference type="AlphaFoldDB" id="A0A9D1MAQ6"/>
<comment type="caution">
    <text evidence="2">The sequence shown here is derived from an EMBL/GenBank/DDBJ whole genome shotgun (WGS) entry which is preliminary data.</text>
</comment>
<name>A0A9D1MAQ6_9FIRM</name>
<gene>
    <name evidence="2" type="ORF">IAA61_02820</name>
</gene>
<dbReference type="EMBL" id="DVNB01000028">
    <property type="protein sequence ID" value="HIU56730.1"/>
    <property type="molecule type" value="Genomic_DNA"/>
</dbReference>
<dbReference type="InterPro" id="IPR010982">
    <property type="entry name" value="Lambda_DNA-bd_dom_sf"/>
</dbReference>
<accession>A0A9D1MAQ6</accession>
<dbReference type="PANTHER" id="PTHR11106">
    <property type="entry name" value="GANGLIOSIDE INDUCED DIFFERENTIATION ASSOCIATED PROTEIN 2-RELATED"/>
    <property type="match status" value="1"/>
</dbReference>
<reference evidence="2" key="1">
    <citation type="submission" date="2020-10" db="EMBL/GenBank/DDBJ databases">
        <authorList>
            <person name="Gilroy R."/>
        </authorList>
    </citation>
    <scope>NUCLEOTIDE SEQUENCE</scope>
    <source>
        <strain evidence="2">USAMLcec3-3695</strain>
    </source>
</reference>
<dbReference type="SUPFAM" id="SSF47413">
    <property type="entry name" value="lambda repressor-like DNA-binding domains"/>
    <property type="match status" value="1"/>
</dbReference>
<dbReference type="Pfam" id="PF01661">
    <property type="entry name" value="Macro"/>
    <property type="match status" value="1"/>
</dbReference>
<sequence length="338" mass="38197">MPMMMVVGDITRMDTDAIVNAANEELCPGGGVCGAIFRAAGYEELDRACSAIGHCDTGKAVITDGFALPARYIIHTPGPVYSRFAIGVDKKLYSCYRSSLELAKLYGLGSIAFPLISSGIYGYPKKEAMAIAKKAITDFLDENEMDVYIVLYDKRSFEPDERMVSDVGRYIDERLVREREAEERFFAAPKSAEPLRESRRDGAYYAPQAEYQNAATLDLEDMMAHMDRTFSEYLFYLIDRSGMTDVEVYKRANIDRKLFSKIKNNRGYKPKKVTAVAFAVALRLNMAELRELVARAGYSFTRSSKFDIIIEYFVTRGIYDIFEINDVLFAFDQQLIGV</sequence>
<dbReference type="SMART" id="SM00506">
    <property type="entry name" value="A1pp"/>
    <property type="match status" value="1"/>
</dbReference>
<evidence type="ECO:0000313" key="3">
    <source>
        <dbReference type="Proteomes" id="UP000824109"/>
    </source>
</evidence>
<dbReference type="InterPro" id="IPR043472">
    <property type="entry name" value="Macro_dom-like"/>
</dbReference>
<dbReference type="SUPFAM" id="SSF52949">
    <property type="entry name" value="Macro domain-like"/>
    <property type="match status" value="1"/>
</dbReference>
<evidence type="ECO:0000259" key="1">
    <source>
        <dbReference type="PROSITE" id="PS51154"/>
    </source>
</evidence>
<reference evidence="2" key="2">
    <citation type="journal article" date="2021" name="PeerJ">
        <title>Extensive microbial diversity within the chicken gut microbiome revealed by metagenomics and culture.</title>
        <authorList>
            <person name="Gilroy R."/>
            <person name="Ravi A."/>
            <person name="Getino M."/>
            <person name="Pursley I."/>
            <person name="Horton D.L."/>
            <person name="Alikhan N.F."/>
            <person name="Baker D."/>
            <person name="Gharbi K."/>
            <person name="Hall N."/>
            <person name="Watson M."/>
            <person name="Adriaenssens E.M."/>
            <person name="Foster-Nyarko E."/>
            <person name="Jarju S."/>
            <person name="Secka A."/>
            <person name="Antonio M."/>
            <person name="Oren A."/>
            <person name="Chaudhuri R.R."/>
            <person name="La Ragione R."/>
            <person name="Hildebrand F."/>
            <person name="Pallen M.J."/>
        </authorList>
    </citation>
    <scope>NUCLEOTIDE SEQUENCE</scope>
    <source>
        <strain evidence="2">USAMLcec3-3695</strain>
    </source>
</reference>
<dbReference type="InterPro" id="IPR002589">
    <property type="entry name" value="Macro_dom"/>
</dbReference>
<proteinExistence type="predicted"/>
<protein>
    <submittedName>
        <fullName evidence="2">Macro domain-containing protein</fullName>
    </submittedName>
</protein>
<feature type="domain" description="Macro" evidence="1">
    <location>
        <begin position="1"/>
        <end position="168"/>
    </location>
</feature>
<dbReference type="PANTHER" id="PTHR11106:SF27">
    <property type="entry name" value="MACRO DOMAIN-CONTAINING PROTEIN"/>
    <property type="match status" value="1"/>
</dbReference>
<dbReference type="GO" id="GO:0003677">
    <property type="term" value="F:DNA binding"/>
    <property type="evidence" value="ECO:0007669"/>
    <property type="project" value="InterPro"/>
</dbReference>
<organism evidence="2 3">
    <name type="scientific">Candidatus Ornithomonoglobus merdipullorum</name>
    <dbReference type="NCBI Taxonomy" id="2840895"/>
    <lineage>
        <taxon>Bacteria</taxon>
        <taxon>Bacillati</taxon>
        <taxon>Bacillota</taxon>
        <taxon>Clostridia</taxon>
        <taxon>Candidatus Ornithomonoglobus</taxon>
    </lineage>
</organism>